<protein>
    <submittedName>
        <fullName evidence="8">Aromatic amino acid DMT transporter YddG</fullName>
    </submittedName>
</protein>
<keyword evidence="9" id="KW-1185">Reference proteome</keyword>
<organism evidence="8 9">
    <name type="scientific">Ectopseudomonas mendocina</name>
    <name type="common">Pseudomonas mendocina</name>
    <dbReference type="NCBI Taxonomy" id="300"/>
    <lineage>
        <taxon>Bacteria</taxon>
        <taxon>Pseudomonadati</taxon>
        <taxon>Pseudomonadota</taxon>
        <taxon>Gammaproteobacteria</taxon>
        <taxon>Pseudomonadales</taxon>
        <taxon>Pseudomonadaceae</taxon>
        <taxon>Ectopseudomonas</taxon>
    </lineage>
</organism>
<evidence type="ECO:0000313" key="9">
    <source>
        <dbReference type="Proteomes" id="UP001476583"/>
    </source>
</evidence>
<proteinExistence type="predicted"/>
<evidence type="ECO:0000256" key="2">
    <source>
        <dbReference type="ARBA" id="ARBA00022475"/>
    </source>
</evidence>
<evidence type="ECO:0000256" key="4">
    <source>
        <dbReference type="ARBA" id="ARBA00022989"/>
    </source>
</evidence>
<evidence type="ECO:0000256" key="6">
    <source>
        <dbReference type="SAM" id="Phobius"/>
    </source>
</evidence>
<name>A0ABZ2RR72_ECTME</name>
<dbReference type="NCBIfam" id="NF008676">
    <property type="entry name" value="PRK11689.1"/>
    <property type="match status" value="1"/>
</dbReference>
<dbReference type="InterPro" id="IPR037185">
    <property type="entry name" value="EmrE-like"/>
</dbReference>
<keyword evidence="4 6" id="KW-1133">Transmembrane helix</keyword>
<keyword evidence="3 6" id="KW-0812">Transmembrane</keyword>
<evidence type="ECO:0000256" key="1">
    <source>
        <dbReference type="ARBA" id="ARBA00004651"/>
    </source>
</evidence>
<feature type="domain" description="EamA" evidence="7">
    <location>
        <begin position="165"/>
        <end position="292"/>
    </location>
</feature>
<comment type="subcellular location">
    <subcellularLocation>
        <location evidence="1">Cell membrane</location>
        <topology evidence="1">Multi-pass membrane protein</topology>
    </subcellularLocation>
</comment>
<dbReference type="Proteomes" id="UP001476583">
    <property type="component" value="Chromosome"/>
</dbReference>
<dbReference type="EMBL" id="CP148074">
    <property type="protein sequence ID" value="WXL26719.1"/>
    <property type="molecule type" value="Genomic_DNA"/>
</dbReference>
<dbReference type="Pfam" id="PF00892">
    <property type="entry name" value="EamA"/>
    <property type="match status" value="1"/>
</dbReference>
<feature type="transmembrane region" description="Helical" evidence="6">
    <location>
        <begin position="193"/>
        <end position="210"/>
    </location>
</feature>
<evidence type="ECO:0000313" key="8">
    <source>
        <dbReference type="EMBL" id="WXL26719.1"/>
    </source>
</evidence>
<feature type="transmembrane region" description="Helical" evidence="6">
    <location>
        <begin position="37"/>
        <end position="59"/>
    </location>
</feature>
<sequence>MSTNLTRLGLDKATLIGMSAILMWSSSIGVYRNIAEIFGPVGGAALTFTVSGLAAVIYAGRSVLRGHSVNYLLLGGFFFVAYEVSLSLALGFADNRSQSIELGLINYLWPCLTIVLAVLLGDQRANFVIVPGVLLSLLGIFWVTSGGESVGLQPLLANIGKNPVAYALALAAAITWPIYTLATRRMANGRNAVPLFLLGTAAVLWIKFFMTEQPPLHFDLEGALLVGGFGVITTLAYSAWNHGVMHGNLTLLASASYFTPVLSVLLSSLLFQVMPEASFWIGALLVTGGSLMCWWAVRASSKS</sequence>
<dbReference type="InterPro" id="IPR051258">
    <property type="entry name" value="Diverse_Substrate_Transporter"/>
</dbReference>
<feature type="transmembrane region" description="Helical" evidence="6">
    <location>
        <begin position="277"/>
        <end position="297"/>
    </location>
</feature>
<keyword evidence="2" id="KW-1003">Cell membrane</keyword>
<dbReference type="SUPFAM" id="SSF103481">
    <property type="entry name" value="Multidrug resistance efflux transporter EmrE"/>
    <property type="match status" value="2"/>
</dbReference>
<gene>
    <name evidence="8" type="primary">yddG</name>
    <name evidence="8" type="ORF">WG219_04355</name>
</gene>
<keyword evidence="5 6" id="KW-0472">Membrane</keyword>
<dbReference type="InterPro" id="IPR000620">
    <property type="entry name" value="EamA_dom"/>
</dbReference>
<feature type="transmembrane region" description="Helical" evidence="6">
    <location>
        <begin position="12"/>
        <end position="31"/>
    </location>
</feature>
<evidence type="ECO:0000256" key="3">
    <source>
        <dbReference type="ARBA" id="ARBA00022692"/>
    </source>
</evidence>
<feature type="transmembrane region" description="Helical" evidence="6">
    <location>
        <begin position="164"/>
        <end position="181"/>
    </location>
</feature>
<reference evidence="8 9" key="1">
    <citation type="submission" date="2024-03" db="EMBL/GenBank/DDBJ databases">
        <title>Complete genome of BD2.</title>
        <authorList>
            <person name="Cao G."/>
        </authorList>
    </citation>
    <scope>NUCLEOTIDE SEQUENCE [LARGE SCALE GENOMIC DNA]</scope>
    <source>
        <strain evidence="8 9">BD2</strain>
    </source>
</reference>
<feature type="transmembrane region" description="Helical" evidence="6">
    <location>
        <begin position="104"/>
        <end position="120"/>
    </location>
</feature>
<feature type="transmembrane region" description="Helical" evidence="6">
    <location>
        <begin position="249"/>
        <end position="271"/>
    </location>
</feature>
<accession>A0ABZ2RR72</accession>
<feature type="transmembrane region" description="Helical" evidence="6">
    <location>
        <begin position="127"/>
        <end position="144"/>
    </location>
</feature>
<evidence type="ECO:0000259" key="7">
    <source>
        <dbReference type="Pfam" id="PF00892"/>
    </source>
</evidence>
<feature type="transmembrane region" description="Helical" evidence="6">
    <location>
        <begin position="222"/>
        <end position="240"/>
    </location>
</feature>
<feature type="transmembrane region" description="Helical" evidence="6">
    <location>
        <begin position="71"/>
        <end position="92"/>
    </location>
</feature>
<dbReference type="PANTHER" id="PTHR42920">
    <property type="entry name" value="OS03G0707200 PROTEIN-RELATED"/>
    <property type="match status" value="1"/>
</dbReference>
<evidence type="ECO:0000256" key="5">
    <source>
        <dbReference type="ARBA" id="ARBA00023136"/>
    </source>
</evidence>
<dbReference type="PANTHER" id="PTHR42920:SF24">
    <property type="entry name" value="AROMATIC AMINO ACID EXPORTER YDDG"/>
    <property type="match status" value="1"/>
</dbReference>